<keyword evidence="6" id="KW-0283">Flagellar rotation</keyword>
<reference evidence="11" key="1">
    <citation type="journal article" date="2010" name="Stand. Genomic Sci.">
        <title>Complete genome sequence of Sulfurimonas autotrophica type strain (OK10).</title>
        <authorList>
            <person name="Sikorski J."/>
            <person name="Munk C."/>
            <person name="Lapidus A."/>
            <person name="Djao O."/>
            <person name="Lucas S."/>
            <person name="Glavina Del Rio T."/>
            <person name="Nolan M."/>
            <person name="Tice H."/>
            <person name="Han C."/>
            <person name="Cheng J."/>
            <person name="Tapia R."/>
            <person name="Goodwin L."/>
            <person name="Pitluck S."/>
            <person name="Liolios K."/>
            <person name="Ivanova N."/>
            <person name="Mavromatis K."/>
            <person name="Mikhailova N."/>
            <person name="Pati A."/>
            <person name="Sims D."/>
            <person name="Meincke L."/>
            <person name="Brettin T."/>
            <person name="Detter J."/>
            <person name="Chen A."/>
            <person name="Palaniappan K."/>
            <person name="Land M."/>
            <person name="Hauser L."/>
            <person name="Chang Y."/>
            <person name="Jeffries C."/>
            <person name="Rohde M."/>
            <person name="Lang E."/>
            <person name="Spring S."/>
            <person name="Goker M."/>
            <person name="Woyke T."/>
            <person name="Bristow J."/>
            <person name="Eisen J."/>
            <person name="Markowitz V."/>
            <person name="Hugenholtz P."/>
            <person name="Kyrpides N."/>
            <person name="Klenk H."/>
        </authorList>
    </citation>
    <scope>NUCLEOTIDE SEQUENCE [LARGE SCALE GENOMIC DNA]</scope>
    <source>
        <strain evidence="11">ATCC BAA-671 / DSM 16294 / JCM 11897 / OK10</strain>
    </source>
</reference>
<organism evidence="10 11">
    <name type="scientific">Sulfurimonas autotrophica (strain ATCC BAA-671 / DSM 16294 / JCM 11897 / OK10)</name>
    <dbReference type="NCBI Taxonomy" id="563040"/>
    <lineage>
        <taxon>Bacteria</taxon>
        <taxon>Pseudomonadati</taxon>
        <taxon>Campylobacterota</taxon>
        <taxon>Epsilonproteobacteria</taxon>
        <taxon>Campylobacterales</taxon>
        <taxon>Sulfurimonadaceae</taxon>
        <taxon>Sulfurimonas</taxon>
    </lineage>
</organism>
<dbReference type="GO" id="GO:0009425">
    <property type="term" value="C:bacterial-type flagellum basal body"/>
    <property type="evidence" value="ECO:0007669"/>
    <property type="project" value="InterPro"/>
</dbReference>
<dbReference type="AlphaFoldDB" id="E0UQG5"/>
<dbReference type="STRING" id="563040.Saut_0718"/>
<dbReference type="InterPro" id="IPR001543">
    <property type="entry name" value="FliN-like_C"/>
</dbReference>
<keyword evidence="4" id="KW-1003">Cell membrane</keyword>
<protein>
    <recommendedName>
        <fullName evidence="3">Flagellar motor switch protein FliN</fullName>
    </recommendedName>
</protein>
<dbReference type="GO" id="GO:0005886">
    <property type="term" value="C:plasma membrane"/>
    <property type="evidence" value="ECO:0007669"/>
    <property type="project" value="UniProtKB-SubCell"/>
</dbReference>
<dbReference type="Pfam" id="PF01052">
    <property type="entry name" value="FliMN_C"/>
    <property type="match status" value="1"/>
</dbReference>
<keyword evidence="5" id="KW-0145">Chemotaxis</keyword>
<keyword evidence="10" id="KW-0966">Cell projection</keyword>
<dbReference type="SUPFAM" id="SSF101801">
    <property type="entry name" value="Surface presentation of antigens (SPOA)"/>
    <property type="match status" value="1"/>
</dbReference>
<accession>E0UQG5</accession>
<keyword evidence="10" id="KW-0969">Cilium</keyword>
<dbReference type="Proteomes" id="UP000007803">
    <property type="component" value="Chromosome"/>
</dbReference>
<evidence type="ECO:0000313" key="11">
    <source>
        <dbReference type="Proteomes" id="UP000007803"/>
    </source>
</evidence>
<dbReference type="eggNOG" id="COG1886">
    <property type="taxonomic scope" value="Bacteria"/>
</dbReference>
<dbReference type="Gene3D" id="3.40.1550.10">
    <property type="entry name" value="CheC-like"/>
    <property type="match status" value="1"/>
</dbReference>
<evidence type="ECO:0000256" key="7">
    <source>
        <dbReference type="ARBA" id="ARBA00023136"/>
    </source>
</evidence>
<dbReference type="InterPro" id="IPR012826">
    <property type="entry name" value="FliN"/>
</dbReference>
<dbReference type="InterPro" id="IPR028976">
    <property type="entry name" value="CheC-like_sf"/>
</dbReference>
<proteinExistence type="inferred from homology"/>
<dbReference type="OrthoDB" id="9773459at2"/>
<dbReference type="KEGG" id="sua:Saut_0718"/>
<dbReference type="PANTHER" id="PTHR43484">
    <property type="match status" value="1"/>
</dbReference>
<dbReference type="RefSeq" id="WP_013326523.1">
    <property type="nucleotide sequence ID" value="NC_014506.1"/>
</dbReference>
<dbReference type="Gene3D" id="2.30.330.10">
    <property type="entry name" value="SpoA-like"/>
    <property type="match status" value="1"/>
</dbReference>
<keyword evidence="10" id="KW-0282">Flagellum</keyword>
<dbReference type="PRINTS" id="PR00956">
    <property type="entry name" value="FLGMOTORFLIN"/>
</dbReference>
<evidence type="ECO:0000256" key="4">
    <source>
        <dbReference type="ARBA" id="ARBA00022475"/>
    </source>
</evidence>
<dbReference type="GO" id="GO:0071973">
    <property type="term" value="P:bacterial-type flagellum-dependent cell motility"/>
    <property type="evidence" value="ECO:0007669"/>
    <property type="project" value="InterPro"/>
</dbReference>
<dbReference type="InterPro" id="IPR051469">
    <property type="entry name" value="FliN/MopA/SpaO"/>
</dbReference>
<dbReference type="NCBIfam" id="TIGR02480">
    <property type="entry name" value="fliN"/>
    <property type="match status" value="1"/>
</dbReference>
<evidence type="ECO:0000256" key="6">
    <source>
        <dbReference type="ARBA" id="ARBA00022779"/>
    </source>
</evidence>
<comment type="subcellular location">
    <subcellularLocation>
        <location evidence="1">Cell membrane</location>
        <topology evidence="1">Peripheral membrane protein</topology>
        <orientation evidence="1">Cytoplasmic side</orientation>
    </subcellularLocation>
</comment>
<comment type="similarity">
    <text evidence="2">Belongs to the FliN/MopA/SpaO family.</text>
</comment>
<gene>
    <name evidence="10" type="ordered locus">Saut_0718</name>
</gene>
<dbReference type="GO" id="GO:0006935">
    <property type="term" value="P:chemotaxis"/>
    <property type="evidence" value="ECO:0007669"/>
    <property type="project" value="UniProtKB-KW"/>
</dbReference>
<dbReference type="GO" id="GO:0003774">
    <property type="term" value="F:cytoskeletal motor activity"/>
    <property type="evidence" value="ECO:0007669"/>
    <property type="project" value="InterPro"/>
</dbReference>
<dbReference type="PANTHER" id="PTHR43484:SF1">
    <property type="entry name" value="FLAGELLAR MOTOR SWITCH PROTEIN FLIN"/>
    <property type="match status" value="1"/>
</dbReference>
<evidence type="ECO:0000256" key="1">
    <source>
        <dbReference type="ARBA" id="ARBA00004413"/>
    </source>
</evidence>
<dbReference type="NCBIfam" id="NF006272">
    <property type="entry name" value="PRK08432.1"/>
    <property type="match status" value="1"/>
</dbReference>
<evidence type="ECO:0000256" key="3">
    <source>
        <dbReference type="ARBA" id="ARBA00021897"/>
    </source>
</evidence>
<evidence type="ECO:0000256" key="8">
    <source>
        <dbReference type="ARBA" id="ARBA00025044"/>
    </source>
</evidence>
<evidence type="ECO:0000256" key="2">
    <source>
        <dbReference type="ARBA" id="ARBA00009226"/>
    </source>
</evidence>
<keyword evidence="11" id="KW-1185">Reference proteome</keyword>
<evidence type="ECO:0000313" key="10">
    <source>
        <dbReference type="EMBL" id="ADN08767.1"/>
    </source>
</evidence>
<dbReference type="SUPFAM" id="SSF103039">
    <property type="entry name" value="CheC-like"/>
    <property type="match status" value="1"/>
</dbReference>
<dbReference type="EMBL" id="CP002205">
    <property type="protein sequence ID" value="ADN08767.1"/>
    <property type="molecule type" value="Genomic_DNA"/>
</dbReference>
<dbReference type="InterPro" id="IPR036429">
    <property type="entry name" value="SpoA-like_sf"/>
</dbReference>
<evidence type="ECO:0000259" key="9">
    <source>
        <dbReference type="Pfam" id="PF01052"/>
    </source>
</evidence>
<evidence type="ECO:0000256" key="5">
    <source>
        <dbReference type="ARBA" id="ARBA00022500"/>
    </source>
</evidence>
<dbReference type="HOGENOM" id="CLU_082691_0_0_7"/>
<comment type="function">
    <text evidence="8">FliM is one of three proteins (FliG, FliN, FliM) that forms the rotor-mounted switch complex (C ring), located at the base of the basal body. This complex interacts with the CheY and CheZ chemotaxis proteins, in addition to contacting components of the motor that determine the direction of flagellar rotation.</text>
</comment>
<sequence length="294" mass="32203">MSDFMKLFEDETVGTIEALIGTAPSLELKEEQELSIISNIVPPIVLVKIKVSGDVDADAMIALPPNLAASLSDMMMGEEASDREDVSEDDLDAAKEIVSNIFGAISNTLSAQKELPVLSFSIENIELVGDDDEVSLEAFSRMYVYKFNLESVHSLLMFIIDEKLKNVLFPSDTSSESAEIEENRSTAAASSHISSNCEEDITLSNEEMKNIALIMDVKLPVRVRIGKKRMLLKDVLNMDIGSVIELNQLANDPLEILVDNHVVAQGEVVIVDGNFGIQVTTIGTKKERLTQLKG</sequence>
<feature type="domain" description="Flagellar motor switch protein FliN-like C-terminal" evidence="9">
    <location>
        <begin position="213"/>
        <end position="282"/>
    </location>
</feature>
<dbReference type="InterPro" id="IPR001172">
    <property type="entry name" value="FliN_T3SS_HrcQb"/>
</dbReference>
<name>E0UQG5_SULAO</name>
<keyword evidence="7" id="KW-0472">Membrane</keyword>